<evidence type="ECO:0000256" key="2">
    <source>
        <dbReference type="ARBA" id="ARBA00023015"/>
    </source>
</evidence>
<dbReference type="AlphaFoldDB" id="A0A1J5QF98"/>
<dbReference type="InterPro" id="IPR005119">
    <property type="entry name" value="LysR_subst-bd"/>
</dbReference>
<reference evidence="6" key="1">
    <citation type="submission" date="2016-10" db="EMBL/GenBank/DDBJ databases">
        <title>Sequence of Gallionella enrichment culture.</title>
        <authorList>
            <person name="Poehlein A."/>
            <person name="Muehling M."/>
            <person name="Daniel R."/>
        </authorList>
    </citation>
    <scope>NUCLEOTIDE SEQUENCE</scope>
</reference>
<dbReference type="InterPro" id="IPR050950">
    <property type="entry name" value="HTH-type_LysR_regulators"/>
</dbReference>
<protein>
    <submittedName>
        <fullName evidence="6">Hca operon transcriptional activator</fullName>
    </submittedName>
</protein>
<dbReference type="PANTHER" id="PTHR30419">
    <property type="entry name" value="HTH-TYPE TRANSCRIPTIONAL REGULATOR YBHD"/>
    <property type="match status" value="1"/>
</dbReference>
<dbReference type="PRINTS" id="PR00039">
    <property type="entry name" value="HTHLYSR"/>
</dbReference>
<dbReference type="EMBL" id="MLJW01001356">
    <property type="protein sequence ID" value="OIQ78676.1"/>
    <property type="molecule type" value="Genomic_DNA"/>
</dbReference>
<keyword evidence="2" id="KW-0805">Transcription regulation</keyword>
<dbReference type="GO" id="GO:0003677">
    <property type="term" value="F:DNA binding"/>
    <property type="evidence" value="ECO:0007669"/>
    <property type="project" value="UniProtKB-KW"/>
</dbReference>
<dbReference type="FunFam" id="1.10.10.10:FF:000001">
    <property type="entry name" value="LysR family transcriptional regulator"/>
    <property type="match status" value="1"/>
</dbReference>
<dbReference type="InterPro" id="IPR036390">
    <property type="entry name" value="WH_DNA-bd_sf"/>
</dbReference>
<dbReference type="SUPFAM" id="SSF46785">
    <property type="entry name" value="Winged helix' DNA-binding domain"/>
    <property type="match status" value="1"/>
</dbReference>
<proteinExistence type="inferred from homology"/>
<evidence type="ECO:0000313" key="6">
    <source>
        <dbReference type="EMBL" id="OIQ78676.1"/>
    </source>
</evidence>
<dbReference type="InterPro" id="IPR000847">
    <property type="entry name" value="LysR_HTH_N"/>
</dbReference>
<dbReference type="Pfam" id="PF00126">
    <property type="entry name" value="HTH_1"/>
    <property type="match status" value="1"/>
</dbReference>
<keyword evidence="3" id="KW-0238">DNA-binding</keyword>
<evidence type="ECO:0000256" key="1">
    <source>
        <dbReference type="ARBA" id="ARBA00009437"/>
    </source>
</evidence>
<dbReference type="SUPFAM" id="SSF53850">
    <property type="entry name" value="Periplasmic binding protein-like II"/>
    <property type="match status" value="1"/>
</dbReference>
<dbReference type="Gene3D" id="1.10.10.10">
    <property type="entry name" value="Winged helix-like DNA-binding domain superfamily/Winged helix DNA-binding domain"/>
    <property type="match status" value="1"/>
</dbReference>
<dbReference type="GO" id="GO:0005829">
    <property type="term" value="C:cytosol"/>
    <property type="evidence" value="ECO:0007669"/>
    <property type="project" value="TreeGrafter"/>
</dbReference>
<gene>
    <name evidence="6" type="primary">hcaR_9</name>
    <name evidence="6" type="ORF">GALL_396100</name>
</gene>
<dbReference type="PROSITE" id="PS50931">
    <property type="entry name" value="HTH_LYSR"/>
    <property type="match status" value="1"/>
</dbReference>
<dbReference type="Gene3D" id="3.40.190.290">
    <property type="match status" value="1"/>
</dbReference>
<dbReference type="PANTHER" id="PTHR30419:SF31">
    <property type="entry name" value="BLR3139 PROTEIN"/>
    <property type="match status" value="1"/>
</dbReference>
<dbReference type="GO" id="GO:0003700">
    <property type="term" value="F:DNA-binding transcription factor activity"/>
    <property type="evidence" value="ECO:0007669"/>
    <property type="project" value="InterPro"/>
</dbReference>
<evidence type="ECO:0000259" key="5">
    <source>
        <dbReference type="PROSITE" id="PS50931"/>
    </source>
</evidence>
<name>A0A1J5QF98_9ZZZZ</name>
<dbReference type="Pfam" id="PF03466">
    <property type="entry name" value="LysR_substrate"/>
    <property type="match status" value="1"/>
</dbReference>
<evidence type="ECO:0000256" key="4">
    <source>
        <dbReference type="ARBA" id="ARBA00023163"/>
    </source>
</evidence>
<sequence>MEYFVALAEEQQFTRAAELTTVSQSGLSAAIRSLEEDLQTPLFLRTTRRVELTEAGHALLPFARTLLAQAAAGRDAVIATKSELSGRLRVGSEQCLGVVDVPELLERFHRRYPQVEIEFEQAGSQTLLGQIRSGELDVAFIAGPDSRTPARLGTVEHVELSSEPLVLLAPPDSHLATKARIEWSCLDGLDFIDFHPSWAVRLLNDEAFESRGIHRRVRFTVNDVHTLLDMVQRGLGVAIVPRPIASKPEAATLATLRLTDLAAPRWVVTAVAGAYDRSAVAASKLMEMLPGREG</sequence>
<dbReference type="InterPro" id="IPR036388">
    <property type="entry name" value="WH-like_DNA-bd_sf"/>
</dbReference>
<feature type="domain" description="HTH lysR-type" evidence="5">
    <location>
        <begin position="1"/>
        <end position="53"/>
    </location>
</feature>
<comment type="caution">
    <text evidence="6">The sequence shown here is derived from an EMBL/GenBank/DDBJ whole genome shotgun (WGS) entry which is preliminary data.</text>
</comment>
<organism evidence="6">
    <name type="scientific">mine drainage metagenome</name>
    <dbReference type="NCBI Taxonomy" id="410659"/>
    <lineage>
        <taxon>unclassified sequences</taxon>
        <taxon>metagenomes</taxon>
        <taxon>ecological metagenomes</taxon>
    </lineage>
</organism>
<keyword evidence="4" id="KW-0804">Transcription</keyword>
<evidence type="ECO:0000256" key="3">
    <source>
        <dbReference type="ARBA" id="ARBA00023125"/>
    </source>
</evidence>
<comment type="similarity">
    <text evidence="1">Belongs to the LysR transcriptional regulatory family.</text>
</comment>
<accession>A0A1J5QF98</accession>